<evidence type="ECO:0000256" key="7">
    <source>
        <dbReference type="ARBA" id="ARBA00023163"/>
    </source>
</evidence>
<dbReference type="SMART" id="SM00614">
    <property type="entry name" value="ZnF_BED"/>
    <property type="match status" value="1"/>
</dbReference>
<evidence type="ECO:0000256" key="3">
    <source>
        <dbReference type="ARBA" id="ARBA00022771"/>
    </source>
</evidence>
<name>A0A022Q9G1_ERYGU</name>
<evidence type="ECO:0000256" key="9">
    <source>
        <dbReference type="PROSITE-ProRule" id="PRU00027"/>
    </source>
</evidence>
<accession>A0A022Q9G1</accession>
<dbReference type="InterPro" id="IPR025525">
    <property type="entry name" value="hAT-like_transposase_RNase-H"/>
</dbReference>
<evidence type="ECO:0000313" key="12">
    <source>
        <dbReference type="EMBL" id="EYU23145.1"/>
    </source>
</evidence>
<protein>
    <recommendedName>
        <fullName evidence="11">BED-type domain-containing protein</fullName>
    </recommendedName>
</protein>
<keyword evidence="2" id="KW-0479">Metal-binding</keyword>
<feature type="domain" description="BED-type" evidence="11">
    <location>
        <begin position="123"/>
        <end position="180"/>
    </location>
</feature>
<dbReference type="Pfam" id="PF14372">
    <property type="entry name" value="hAT-like_RNase-H"/>
    <property type="match status" value="1"/>
</dbReference>
<evidence type="ECO:0000256" key="5">
    <source>
        <dbReference type="ARBA" id="ARBA00023015"/>
    </source>
</evidence>
<dbReference type="InterPro" id="IPR003656">
    <property type="entry name" value="Znf_BED"/>
</dbReference>
<evidence type="ECO:0000256" key="10">
    <source>
        <dbReference type="SAM" id="MobiDB-lite"/>
    </source>
</evidence>
<evidence type="ECO:0000256" key="2">
    <source>
        <dbReference type="ARBA" id="ARBA00022723"/>
    </source>
</evidence>
<evidence type="ECO:0000256" key="1">
    <source>
        <dbReference type="ARBA" id="ARBA00004123"/>
    </source>
</evidence>
<feature type="compositionally biased region" description="Acidic residues" evidence="10">
    <location>
        <begin position="76"/>
        <end position="90"/>
    </location>
</feature>
<keyword evidence="13" id="KW-1185">Reference proteome</keyword>
<evidence type="ECO:0000256" key="6">
    <source>
        <dbReference type="ARBA" id="ARBA00023125"/>
    </source>
</evidence>
<keyword evidence="3 9" id="KW-0863">Zinc-finger</keyword>
<dbReference type="PANTHER" id="PTHR46481">
    <property type="entry name" value="ZINC FINGER BED DOMAIN-CONTAINING PROTEIN 4"/>
    <property type="match status" value="1"/>
</dbReference>
<evidence type="ECO:0000259" key="11">
    <source>
        <dbReference type="PROSITE" id="PS50808"/>
    </source>
</evidence>
<dbReference type="EMBL" id="KI632182">
    <property type="protein sequence ID" value="EYU23145.1"/>
    <property type="molecule type" value="Genomic_DNA"/>
</dbReference>
<dbReference type="SUPFAM" id="SSF53098">
    <property type="entry name" value="Ribonuclease H-like"/>
    <property type="match status" value="1"/>
</dbReference>
<dbReference type="GO" id="GO:0005634">
    <property type="term" value="C:nucleus"/>
    <property type="evidence" value="ECO:0007669"/>
    <property type="project" value="UniProtKB-SubCell"/>
</dbReference>
<dbReference type="PANTHER" id="PTHR46481:SF10">
    <property type="entry name" value="ZINC FINGER BED DOMAIN-CONTAINING PROTEIN 39"/>
    <property type="match status" value="1"/>
</dbReference>
<dbReference type="AlphaFoldDB" id="A0A022Q9G1"/>
<evidence type="ECO:0000256" key="8">
    <source>
        <dbReference type="ARBA" id="ARBA00023242"/>
    </source>
</evidence>
<dbReference type="Proteomes" id="UP000030748">
    <property type="component" value="Unassembled WGS sequence"/>
</dbReference>
<dbReference type="GO" id="GO:0008270">
    <property type="term" value="F:zinc ion binding"/>
    <property type="evidence" value="ECO:0007669"/>
    <property type="project" value="UniProtKB-KW"/>
</dbReference>
<dbReference type="STRING" id="4155.A0A022Q9G1"/>
<organism evidence="12 13">
    <name type="scientific">Erythranthe guttata</name>
    <name type="common">Yellow monkey flower</name>
    <name type="synonym">Mimulus guttatus</name>
    <dbReference type="NCBI Taxonomy" id="4155"/>
    <lineage>
        <taxon>Eukaryota</taxon>
        <taxon>Viridiplantae</taxon>
        <taxon>Streptophyta</taxon>
        <taxon>Embryophyta</taxon>
        <taxon>Tracheophyta</taxon>
        <taxon>Spermatophyta</taxon>
        <taxon>Magnoliopsida</taxon>
        <taxon>eudicotyledons</taxon>
        <taxon>Gunneridae</taxon>
        <taxon>Pentapetalae</taxon>
        <taxon>asterids</taxon>
        <taxon>lamiids</taxon>
        <taxon>Lamiales</taxon>
        <taxon>Phrymaceae</taxon>
        <taxon>Erythranthe</taxon>
    </lineage>
</organism>
<sequence length="525" mass="60491">MDWNISPRSPVNDTVEINGHDSLIALLNKSMNYEHHTDYVPEPTPPYTDFDSETTPPYTDFDSETTPYCSKPIPIIDDDEEDDNNDYDDDVQYKGTKPSASSNLTPPMSKGKGKGKTNESKETKRTFIWLEYFRISKDVKTGNYVAECKKCKHVLSAKANAGTSHLKRHAEKHLKDMQNSTTQTQLSDSGFTSHRKIERSEIVRYIIHKGDSFSTPSHPAFVRLMRHANGHYDPHSRPTITWDSYKEFEKFRQPLIDELCTLKCKIALTSDAWTPRHNNEHGYVLSPSISKVRNSVCYIRQSGQRMYLFKELCKAYGVKFKRPINDDDIRWNSTYLMLGRALELKDPVIEFYKAQKITTVCIEDDWAIAARIKDMLEPWYKATLNYSGTLYPTSNMLPIELWQLSQSIANYRKDKAFGLEVVEMEDKYIKYYEDIQLLSLLAIVMDPRVKLRKLQTLLKGYYTHMCSELSPSKVAGTAMRKYEEVEKLLYSLYEEYKKVFGTNISIPSSSQSSSKKKIANLLGAC</sequence>
<gene>
    <name evidence="12" type="ORF">MIMGU_mgv11b022043mg</name>
</gene>
<dbReference type="PROSITE" id="PS50808">
    <property type="entry name" value="ZF_BED"/>
    <property type="match status" value="1"/>
</dbReference>
<keyword evidence="4" id="KW-0862">Zinc</keyword>
<keyword evidence="6" id="KW-0238">DNA-binding</keyword>
<dbReference type="InterPro" id="IPR052035">
    <property type="entry name" value="ZnF_BED_domain_contain"/>
</dbReference>
<dbReference type="InterPro" id="IPR012337">
    <property type="entry name" value="RNaseH-like_sf"/>
</dbReference>
<evidence type="ECO:0000313" key="13">
    <source>
        <dbReference type="Proteomes" id="UP000030748"/>
    </source>
</evidence>
<comment type="subcellular location">
    <subcellularLocation>
        <location evidence="1">Nucleus</location>
    </subcellularLocation>
</comment>
<feature type="region of interest" description="Disordered" evidence="10">
    <location>
        <begin position="36"/>
        <end position="120"/>
    </location>
</feature>
<keyword evidence="5" id="KW-0805">Transcription regulation</keyword>
<dbReference type="GO" id="GO:0003677">
    <property type="term" value="F:DNA binding"/>
    <property type="evidence" value="ECO:0007669"/>
    <property type="project" value="UniProtKB-KW"/>
</dbReference>
<reference evidence="12 13" key="1">
    <citation type="journal article" date="2013" name="Proc. Natl. Acad. Sci. U.S.A.">
        <title>Fine-scale variation in meiotic recombination in Mimulus inferred from population shotgun sequencing.</title>
        <authorList>
            <person name="Hellsten U."/>
            <person name="Wright K.M."/>
            <person name="Jenkins J."/>
            <person name="Shu S."/>
            <person name="Yuan Y."/>
            <person name="Wessler S.R."/>
            <person name="Schmutz J."/>
            <person name="Willis J.H."/>
            <person name="Rokhsar D.S."/>
        </authorList>
    </citation>
    <scope>NUCLEOTIDE SEQUENCE [LARGE SCALE GENOMIC DNA]</scope>
    <source>
        <strain evidence="13">cv. DUN x IM62</strain>
    </source>
</reference>
<keyword evidence="7" id="KW-0804">Transcription</keyword>
<keyword evidence="8" id="KW-0539">Nucleus</keyword>
<proteinExistence type="predicted"/>
<evidence type="ECO:0000256" key="4">
    <source>
        <dbReference type="ARBA" id="ARBA00022833"/>
    </source>
</evidence>